<dbReference type="GO" id="GO:0009611">
    <property type="term" value="P:response to wounding"/>
    <property type="evidence" value="ECO:0007669"/>
    <property type="project" value="InterPro"/>
</dbReference>
<dbReference type="InterPro" id="IPR036354">
    <property type="entry name" value="Prot_inh_pot1_sf"/>
</dbReference>
<proteinExistence type="inferred from homology"/>
<evidence type="ECO:0000256" key="1">
    <source>
        <dbReference type="ARBA" id="ARBA00008210"/>
    </source>
</evidence>
<dbReference type="Proteomes" id="UP000256970">
    <property type="component" value="Unassembled WGS sequence"/>
</dbReference>
<keyword evidence="7" id="KW-1185">Reference proteome</keyword>
<dbReference type="GO" id="GO:0004867">
    <property type="term" value="F:serine-type endopeptidase inhibitor activity"/>
    <property type="evidence" value="ECO:0007669"/>
    <property type="project" value="UniProtKB-KW"/>
</dbReference>
<keyword evidence="2" id="KW-0646">Protease inhibitor</keyword>
<accession>A0A383VE41</accession>
<dbReference type="AlphaFoldDB" id="A0A383VE41"/>
<dbReference type="PANTHER" id="PTHR33091">
    <property type="entry name" value="PROTEIN, PUTATIVE, EXPRESSED-RELATED"/>
    <property type="match status" value="1"/>
</dbReference>
<dbReference type="Pfam" id="PF00280">
    <property type="entry name" value="potato_inhibit"/>
    <property type="match status" value="1"/>
</dbReference>
<organism evidence="5 7">
    <name type="scientific">Tetradesmus obliquus</name>
    <name type="common">Green alga</name>
    <name type="synonym">Acutodesmus obliquus</name>
    <dbReference type="NCBI Taxonomy" id="3088"/>
    <lineage>
        <taxon>Eukaryota</taxon>
        <taxon>Viridiplantae</taxon>
        <taxon>Chlorophyta</taxon>
        <taxon>core chlorophytes</taxon>
        <taxon>Chlorophyceae</taxon>
        <taxon>CS clade</taxon>
        <taxon>Sphaeropleales</taxon>
        <taxon>Scenedesmaceae</taxon>
        <taxon>Tetradesmus</taxon>
    </lineage>
</organism>
<dbReference type="PRINTS" id="PR00292">
    <property type="entry name" value="POTATOINHBTR"/>
</dbReference>
<dbReference type="EMBL" id="FNXT01001285">
    <property type="protein sequence ID" value="SZX77478.1"/>
    <property type="molecule type" value="Genomic_DNA"/>
</dbReference>
<dbReference type="SUPFAM" id="SSF54654">
    <property type="entry name" value="CI-2 family of serine protease inhibitors"/>
    <property type="match status" value="1"/>
</dbReference>
<gene>
    <name evidence="6" type="ORF">BQ4739_LOCUS17829</name>
    <name evidence="5" type="ORF">BQ4739_LOCUS3777</name>
</gene>
<dbReference type="PROSITE" id="PS00285">
    <property type="entry name" value="POTATO_INHIBITOR"/>
    <property type="match status" value="1"/>
</dbReference>
<evidence type="ECO:0000256" key="4">
    <source>
        <dbReference type="SAM" id="MobiDB-lite"/>
    </source>
</evidence>
<evidence type="ECO:0000313" key="7">
    <source>
        <dbReference type="Proteomes" id="UP000256970"/>
    </source>
</evidence>
<reference evidence="5 7" key="1">
    <citation type="submission" date="2016-10" db="EMBL/GenBank/DDBJ databases">
        <authorList>
            <person name="Cai Z."/>
        </authorList>
    </citation>
    <scope>NUCLEOTIDE SEQUENCE [LARGE SCALE GENOMIC DNA]</scope>
</reference>
<dbReference type="EMBL" id="FNXT01000294">
    <property type="protein sequence ID" value="SZX63223.1"/>
    <property type="molecule type" value="Genomic_DNA"/>
</dbReference>
<protein>
    <recommendedName>
        <fullName evidence="8">Subtilisin inhibitor domain-containing protein</fullName>
    </recommendedName>
</protein>
<dbReference type="Gene3D" id="3.30.10.10">
    <property type="entry name" value="Trypsin Inhibitor V, subunit A"/>
    <property type="match status" value="1"/>
</dbReference>
<keyword evidence="3" id="KW-0722">Serine protease inhibitor</keyword>
<evidence type="ECO:0008006" key="8">
    <source>
        <dbReference type="Google" id="ProtNLM"/>
    </source>
</evidence>
<dbReference type="PANTHER" id="PTHR33091:SF29">
    <property type="entry name" value="SUBTILISIN INHIBITOR 1"/>
    <property type="match status" value="1"/>
</dbReference>
<evidence type="ECO:0000313" key="5">
    <source>
        <dbReference type="EMBL" id="SZX63223.1"/>
    </source>
</evidence>
<dbReference type="InterPro" id="IPR000864">
    <property type="entry name" value="Prot_inh_pot1"/>
</dbReference>
<evidence type="ECO:0000256" key="3">
    <source>
        <dbReference type="ARBA" id="ARBA00022900"/>
    </source>
</evidence>
<sequence length="77" mass="8354">MEQCPADPVVGGQSKTQWPELVGKPAQEAVDTIKAQAPGFTVQTIGHDMMATTDWRCDRIRIWLDSAGNVSMAPRVG</sequence>
<feature type="region of interest" description="Disordered" evidence="4">
    <location>
        <begin position="1"/>
        <end position="20"/>
    </location>
</feature>
<comment type="similarity">
    <text evidence="1">Belongs to the protease inhibitor I13 (potato type I serine protease inhibitor) family.</text>
</comment>
<evidence type="ECO:0000256" key="2">
    <source>
        <dbReference type="ARBA" id="ARBA00022690"/>
    </source>
</evidence>
<evidence type="ECO:0000313" key="6">
    <source>
        <dbReference type="EMBL" id="SZX77478.1"/>
    </source>
</evidence>
<name>A0A383VE41_TETOB</name>